<dbReference type="AlphaFoldDB" id="A0A8H5M3Y3"/>
<evidence type="ECO:0000313" key="9">
    <source>
        <dbReference type="Proteomes" id="UP000565441"/>
    </source>
</evidence>
<keyword evidence="9" id="KW-1185">Reference proteome</keyword>
<feature type="compositionally biased region" description="Low complexity" evidence="7">
    <location>
        <begin position="330"/>
        <end position="339"/>
    </location>
</feature>
<feature type="compositionally biased region" description="Polar residues" evidence="7">
    <location>
        <begin position="195"/>
        <end position="204"/>
    </location>
</feature>
<feature type="region of interest" description="Disordered" evidence="7">
    <location>
        <begin position="161"/>
        <end position="264"/>
    </location>
</feature>
<feature type="region of interest" description="Disordered" evidence="7">
    <location>
        <begin position="40"/>
        <end position="67"/>
    </location>
</feature>
<evidence type="ECO:0000256" key="5">
    <source>
        <dbReference type="ARBA" id="ARBA00023274"/>
    </source>
</evidence>
<keyword evidence="5" id="KW-0687">Ribonucleoprotein</keyword>
<sequence>MAAKAKARTLIVRLISTAQTGFFYTTQRLRQGPRLSAVKYDPKGTGAVRREQEDEKIDHPSAWDDGATNLAIAPAPAAPRMPPLKLLNPRAHAYALPQRREDGHERQHRSPSAQKATAEEAEKQGQALKQKRKRGCTGPGSGYRISLAGAEKARNFPQLQLHDHDHHPGLASPPLQSPAPHPPPSRSTCRAMNAAASQRMSGSGSRWHPVAPRNRPRPPGFGKTETASGGSEKAAKEAQQKAEEEARKVEEAQKDSEDQAAKKKRAALVLAIELARADEAIKAAEAEAERRAVNDSAREALGKPSATISSPTSPPLQSPAPPCPSSFPRAGNAAASARADVGTDGAPRLRKDCKRKKRRGVLNERLKQERFDALLGCVEGKGGLDDDALVAAAAGSTTAVAGRDK</sequence>
<accession>A0A8H5M3Y3</accession>
<evidence type="ECO:0000256" key="4">
    <source>
        <dbReference type="ARBA" id="ARBA00023128"/>
    </source>
</evidence>
<feature type="compositionally biased region" description="Pro residues" evidence="7">
    <location>
        <begin position="175"/>
        <end position="185"/>
    </location>
</feature>
<comment type="similarity">
    <text evidence="2">Belongs to the bacterial ribosomal protein bL33 family.</text>
</comment>
<dbReference type="OrthoDB" id="275534at2759"/>
<evidence type="ECO:0000256" key="1">
    <source>
        <dbReference type="ARBA" id="ARBA00004173"/>
    </source>
</evidence>
<evidence type="ECO:0000256" key="6">
    <source>
        <dbReference type="ARBA" id="ARBA00035275"/>
    </source>
</evidence>
<dbReference type="EMBL" id="JAACJP010000014">
    <property type="protein sequence ID" value="KAF5379988.1"/>
    <property type="molecule type" value="Genomic_DNA"/>
</dbReference>
<keyword evidence="4" id="KW-0496">Mitochondrion</keyword>
<reference evidence="8 9" key="1">
    <citation type="journal article" date="2020" name="ISME J.">
        <title>Uncovering the hidden diversity of litter-decomposition mechanisms in mushroom-forming fungi.</title>
        <authorList>
            <person name="Floudas D."/>
            <person name="Bentzer J."/>
            <person name="Ahren D."/>
            <person name="Johansson T."/>
            <person name="Persson P."/>
            <person name="Tunlid A."/>
        </authorList>
    </citation>
    <scope>NUCLEOTIDE SEQUENCE [LARGE SCALE GENOMIC DNA]</scope>
    <source>
        <strain evidence="8 9">CBS 661.87</strain>
    </source>
</reference>
<feature type="compositionally biased region" description="Basic and acidic residues" evidence="7">
    <location>
        <begin position="233"/>
        <end position="261"/>
    </location>
</feature>
<dbReference type="InterPro" id="IPR052008">
    <property type="entry name" value="Mitoribosomal_protein_bL33"/>
</dbReference>
<gene>
    <name evidence="8" type="ORF">D9615_006272</name>
</gene>
<organism evidence="8 9">
    <name type="scientific">Tricholomella constricta</name>
    <dbReference type="NCBI Taxonomy" id="117010"/>
    <lineage>
        <taxon>Eukaryota</taxon>
        <taxon>Fungi</taxon>
        <taxon>Dikarya</taxon>
        <taxon>Basidiomycota</taxon>
        <taxon>Agaricomycotina</taxon>
        <taxon>Agaricomycetes</taxon>
        <taxon>Agaricomycetidae</taxon>
        <taxon>Agaricales</taxon>
        <taxon>Tricholomatineae</taxon>
        <taxon>Lyophyllaceae</taxon>
        <taxon>Tricholomella</taxon>
    </lineage>
</organism>
<evidence type="ECO:0000313" key="8">
    <source>
        <dbReference type="EMBL" id="KAF5379988.1"/>
    </source>
</evidence>
<feature type="region of interest" description="Disordered" evidence="7">
    <location>
        <begin position="98"/>
        <end position="144"/>
    </location>
</feature>
<dbReference type="InterPro" id="IPR011332">
    <property type="entry name" value="Ribosomal_zn-bd"/>
</dbReference>
<evidence type="ECO:0000256" key="2">
    <source>
        <dbReference type="ARBA" id="ARBA00007596"/>
    </source>
</evidence>
<dbReference type="GO" id="GO:0006412">
    <property type="term" value="P:translation"/>
    <property type="evidence" value="ECO:0007669"/>
    <property type="project" value="InterPro"/>
</dbReference>
<protein>
    <recommendedName>
        <fullName evidence="6">Large ribosomal subunit protein bL33m</fullName>
    </recommendedName>
</protein>
<dbReference type="InterPro" id="IPR038584">
    <property type="entry name" value="Ribosomal_bL33_sf"/>
</dbReference>
<dbReference type="PANTHER" id="PTHR47037:SF1">
    <property type="entry name" value="LARGE RIBOSOMAL SUBUNIT PROTEIN BL33M"/>
    <property type="match status" value="1"/>
</dbReference>
<dbReference type="GO" id="GO:0005739">
    <property type="term" value="C:mitochondrion"/>
    <property type="evidence" value="ECO:0007669"/>
    <property type="project" value="UniProtKB-SubCell"/>
</dbReference>
<dbReference type="Proteomes" id="UP000565441">
    <property type="component" value="Unassembled WGS sequence"/>
</dbReference>
<evidence type="ECO:0000256" key="3">
    <source>
        <dbReference type="ARBA" id="ARBA00022980"/>
    </source>
</evidence>
<name>A0A8H5M3Y3_9AGAR</name>
<keyword evidence="3" id="KW-0689">Ribosomal protein</keyword>
<comment type="caution">
    <text evidence="8">The sequence shown here is derived from an EMBL/GenBank/DDBJ whole genome shotgun (WGS) entry which is preliminary data.</text>
</comment>
<feature type="compositionally biased region" description="Basic and acidic residues" evidence="7">
    <location>
        <begin position="286"/>
        <end position="301"/>
    </location>
</feature>
<dbReference type="SUPFAM" id="SSF57829">
    <property type="entry name" value="Zn-binding ribosomal proteins"/>
    <property type="match status" value="1"/>
</dbReference>
<feature type="compositionally biased region" description="Pro residues" evidence="7">
    <location>
        <begin position="312"/>
        <end position="325"/>
    </location>
</feature>
<dbReference type="GO" id="GO:0005840">
    <property type="term" value="C:ribosome"/>
    <property type="evidence" value="ECO:0007669"/>
    <property type="project" value="UniProtKB-KW"/>
</dbReference>
<feature type="compositionally biased region" description="Basic and acidic residues" evidence="7">
    <location>
        <begin position="48"/>
        <end position="62"/>
    </location>
</feature>
<comment type="subcellular location">
    <subcellularLocation>
        <location evidence="1">Mitochondrion</location>
    </subcellularLocation>
</comment>
<dbReference type="GO" id="GO:1990904">
    <property type="term" value="C:ribonucleoprotein complex"/>
    <property type="evidence" value="ECO:0007669"/>
    <property type="project" value="UniProtKB-KW"/>
</dbReference>
<evidence type="ECO:0000256" key="7">
    <source>
        <dbReference type="SAM" id="MobiDB-lite"/>
    </source>
</evidence>
<proteinExistence type="inferred from homology"/>
<feature type="region of interest" description="Disordered" evidence="7">
    <location>
        <begin position="286"/>
        <end position="359"/>
    </location>
</feature>
<dbReference type="PANTHER" id="PTHR47037">
    <property type="entry name" value="39S RIBOSOMAL PROTEIN L33, MITOCHONDRIAL"/>
    <property type="match status" value="1"/>
</dbReference>
<dbReference type="Gene3D" id="2.20.28.120">
    <property type="entry name" value="Ribosomal protein L33"/>
    <property type="match status" value="1"/>
</dbReference>